<keyword evidence="2" id="KW-1185">Reference proteome</keyword>
<organism evidence="1 2">
    <name type="scientific">Diphasiastrum complanatum</name>
    <name type="common">Issler's clubmoss</name>
    <name type="synonym">Lycopodium complanatum</name>
    <dbReference type="NCBI Taxonomy" id="34168"/>
    <lineage>
        <taxon>Eukaryota</taxon>
        <taxon>Viridiplantae</taxon>
        <taxon>Streptophyta</taxon>
        <taxon>Embryophyta</taxon>
        <taxon>Tracheophyta</taxon>
        <taxon>Lycopodiopsida</taxon>
        <taxon>Lycopodiales</taxon>
        <taxon>Lycopodiaceae</taxon>
        <taxon>Lycopodioideae</taxon>
        <taxon>Diphasiastrum</taxon>
    </lineage>
</organism>
<comment type="caution">
    <text evidence="1">The sequence shown here is derived from an EMBL/GenBank/DDBJ whole genome shotgun (WGS) entry which is preliminary data.</text>
</comment>
<gene>
    <name evidence="1" type="ORF">O6H91_12G038100</name>
</gene>
<accession>A0ACC2C0I6</accession>
<dbReference type="EMBL" id="CM055103">
    <property type="protein sequence ID" value="KAJ7535533.1"/>
    <property type="molecule type" value="Genomic_DNA"/>
</dbReference>
<sequence length="752" mass="84570">MKAVRWPLWALASKKFQVNLTLHKLEDISPAEFTSEDSKLVLVVKWKGPTRHLAARFRRKMKTEQTSEVMVAQGSVTLEKEFENVCALALRSKDRAFQPWHVWLVIRKVTANQPKGKCSAVGKAVVDLSMFAPPSGDASQMAKIPVICHSGDGSQAILFVTFNFVELFTPQENGSEGLHWIVVPKFLCIGANLSLDKDDVDEIRILKRAKKKGKNQNLLEEPDKKAVMEDLTAEEKLSPMSDESSYGSIDVFELDSLEDHDDDEDDGYLEDINIQNSLGYGTIAGTNLIYGKTFSYDSDGLEGEHEFSEMLSLHKSPINMPKLVEETSSSDSDQTLPQSSMKSLLYWRKRKLSFRSPQTRGEPLLNKAYGEEGGDEIDWDRRQCGSPLEPLAVMRRINDEDCGAMIGHADWDFGESFRVGNWEQKEIFSRDSQMKLHTEVFFASIDQRSESAAGESACTALVAVIADWLHGHPNIIPSRTEFNTLIRVGSAEWRKLCEEEAYKDCFPDRHFDLETIIQAAVRPLSVVSEKSFVGFFQPDGLGDSGEFLQGAMSFDSIWSEIECSGPAVYIVSWNDHFFILKVEESRCYIIDTLGERLYEGCNQAYILKFDEGTSLCRILSENQQKTAEEHKPASSTDKVTLDERNGTCNNTGPPQDGSFVSTSGKQMEETISPAGNDGRDSSIPQEQVVYSGMDACREFVKGFFAALPLRELQADLKKGLQERNYIFRRLQIEFHFTSLRSYCCSLTDLLTL</sequence>
<reference evidence="2" key="1">
    <citation type="journal article" date="2024" name="Proc. Natl. Acad. Sci. U.S.A.">
        <title>Extraordinary preservation of gene collinearity over three hundred million years revealed in homosporous lycophytes.</title>
        <authorList>
            <person name="Li C."/>
            <person name="Wickell D."/>
            <person name="Kuo L.Y."/>
            <person name="Chen X."/>
            <person name="Nie B."/>
            <person name="Liao X."/>
            <person name="Peng D."/>
            <person name="Ji J."/>
            <person name="Jenkins J."/>
            <person name="Williams M."/>
            <person name="Shu S."/>
            <person name="Plott C."/>
            <person name="Barry K."/>
            <person name="Rajasekar S."/>
            <person name="Grimwood J."/>
            <person name="Han X."/>
            <person name="Sun S."/>
            <person name="Hou Z."/>
            <person name="He W."/>
            <person name="Dai G."/>
            <person name="Sun C."/>
            <person name="Schmutz J."/>
            <person name="Leebens-Mack J.H."/>
            <person name="Li F.W."/>
            <person name="Wang L."/>
        </authorList>
    </citation>
    <scope>NUCLEOTIDE SEQUENCE [LARGE SCALE GENOMIC DNA]</scope>
    <source>
        <strain evidence="2">cv. PW_Plant_1</strain>
    </source>
</reference>
<evidence type="ECO:0000313" key="2">
    <source>
        <dbReference type="Proteomes" id="UP001162992"/>
    </source>
</evidence>
<proteinExistence type="predicted"/>
<evidence type="ECO:0000313" key="1">
    <source>
        <dbReference type="EMBL" id="KAJ7535533.1"/>
    </source>
</evidence>
<name>A0ACC2C0I6_DIPCM</name>
<dbReference type="Proteomes" id="UP001162992">
    <property type="component" value="Chromosome 12"/>
</dbReference>
<protein>
    <submittedName>
        <fullName evidence="1">Uncharacterized protein</fullName>
    </submittedName>
</protein>